<sequence>MSGSEPTLTESPVPLALARLQGRPGRAPRPLRTHRPSLQLTSLQEAVDETPRRYSEEPFVVVVSDDDEAEGASDLAIVFTDTPAPSRVSTSNGRRASEAAFAERYRKLTDFDGPPPEAPRRASLAVPVLLDGFGANDKGRRRSWAAKLQLERKKRRKSGGNDTDEESDTPTYVRQKRPSWWNVFVPDNMLKNR</sequence>
<evidence type="ECO:0000256" key="1">
    <source>
        <dbReference type="SAM" id="MobiDB-lite"/>
    </source>
</evidence>
<reference evidence="2 3" key="1">
    <citation type="journal article" date="2015" name="Genome Biol. Evol.">
        <title>The genome of winter moth (Operophtera brumata) provides a genomic perspective on sexual dimorphism and phenology.</title>
        <authorList>
            <person name="Derks M.F."/>
            <person name="Smit S."/>
            <person name="Salis L."/>
            <person name="Schijlen E."/>
            <person name="Bossers A."/>
            <person name="Mateman C."/>
            <person name="Pijl A.S."/>
            <person name="de Ridder D."/>
            <person name="Groenen M.A."/>
            <person name="Visser M.E."/>
            <person name="Megens H.J."/>
        </authorList>
    </citation>
    <scope>NUCLEOTIDE SEQUENCE [LARGE SCALE GENOMIC DNA]</scope>
    <source>
        <strain evidence="2">WM2013NL</strain>
        <tissue evidence="2">Head and thorax</tissue>
    </source>
</reference>
<accession>A0A0L7LM92</accession>
<name>A0A0L7LM92_OPEBR</name>
<proteinExistence type="predicted"/>
<gene>
    <name evidence="2" type="ORF">OBRU01_05657</name>
</gene>
<organism evidence="2 3">
    <name type="scientific">Operophtera brumata</name>
    <name type="common">Winter moth</name>
    <name type="synonym">Phalaena brumata</name>
    <dbReference type="NCBI Taxonomy" id="104452"/>
    <lineage>
        <taxon>Eukaryota</taxon>
        <taxon>Metazoa</taxon>
        <taxon>Ecdysozoa</taxon>
        <taxon>Arthropoda</taxon>
        <taxon>Hexapoda</taxon>
        <taxon>Insecta</taxon>
        <taxon>Pterygota</taxon>
        <taxon>Neoptera</taxon>
        <taxon>Endopterygota</taxon>
        <taxon>Lepidoptera</taxon>
        <taxon>Glossata</taxon>
        <taxon>Ditrysia</taxon>
        <taxon>Geometroidea</taxon>
        <taxon>Geometridae</taxon>
        <taxon>Larentiinae</taxon>
        <taxon>Operophtera</taxon>
    </lineage>
</organism>
<dbReference type="Proteomes" id="UP000037510">
    <property type="component" value="Unassembled WGS sequence"/>
</dbReference>
<comment type="caution">
    <text evidence="2">The sequence shown here is derived from an EMBL/GenBank/DDBJ whole genome shotgun (WGS) entry which is preliminary data.</text>
</comment>
<feature type="region of interest" description="Disordered" evidence="1">
    <location>
        <begin position="148"/>
        <end position="173"/>
    </location>
</feature>
<protein>
    <submittedName>
        <fullName evidence="2">Oxygen resistance protein 1</fullName>
    </submittedName>
</protein>
<dbReference type="OrthoDB" id="6603708at2759"/>
<dbReference type="AlphaFoldDB" id="A0A0L7LM92"/>
<keyword evidence="3" id="KW-1185">Reference proteome</keyword>
<evidence type="ECO:0000313" key="3">
    <source>
        <dbReference type="Proteomes" id="UP000037510"/>
    </source>
</evidence>
<dbReference type="EMBL" id="JTDY01000608">
    <property type="protein sequence ID" value="KOB76479.1"/>
    <property type="molecule type" value="Genomic_DNA"/>
</dbReference>
<evidence type="ECO:0000313" key="2">
    <source>
        <dbReference type="EMBL" id="KOB76479.1"/>
    </source>
</evidence>